<keyword evidence="2" id="KW-1133">Transmembrane helix</keyword>
<gene>
    <name evidence="3" type="ORF">D7B24_001558</name>
</gene>
<proteinExistence type="predicted"/>
<evidence type="ECO:0000313" key="4">
    <source>
        <dbReference type="Proteomes" id="UP000267145"/>
    </source>
</evidence>
<name>A0A3M9Y0U3_9PEZI</name>
<sequence>MAATAFNGNGYRMGSRIRVRTAEPTHEDATLLRSPGPVIAARKECDPDHPDCEAPAVKPQTLIIALSVVIPIVAIMSILYYLHRRGIKKQRMEEASDPTMSLDFGINDDKMGRGGKRKSVFREKMLNLDPKHRAQVSMDMNLSSPYLLPPALQGSKQSLHSLARNLHDDDDPYRPVNQYGSEVGSIRSFRPEKEGRAGSSVYTGSTERGSSLHSRTHPPRQNSLPKPPPLTADPFATPTGARTPQLETSPISPTGGSLPHAIIPEIGTVSYAEDFDDSNRNLPHVPDVTQPAPVAQRDARRVSSGASQPSWNEPAAQFPDPAAHQVHNAASTSTLQSPVLPEIGVGLGLHEMNFEAPPQTFNGLPSSPAVRKTDQAGVLPAVMPDGPMDIDDRDGPHGQQSQNYADYEQYEERGRSTQRRSMEGNFRESRALGLGVPQQDNKRLSVGLRPLPPNEVMESEDPEERANRIRSFYKEYFDDSKPPGEHNMPPPNHQQGGAQYYEDYDAGYGGGNDAFYDPASNSFVMPYAQPVTRRAMTPPPSGSRLRGPPPRGMHGSIGGMNMPRGRQQGPPRAGTAMSNGRWGTPTRPGSSLSSAYGQPRPGSSVSNKFQRQPKPKGPPPTALTTLPNPSKLRDDNMALLGAIDFAPPESYEDRQRGRSQSPAGERRPFAPKVPIASPLVSSFEEMPAIPSPHLLRKSSTFTALDFAPPRKFQNEDNMSDAGSIRSNRSGISAVQAHAIRSGAGRVSRLPGDTVFTQASLETTLKPSWGMRT</sequence>
<dbReference type="RefSeq" id="XP_028491810.1">
    <property type="nucleotide sequence ID" value="XM_028635784.1"/>
</dbReference>
<feature type="compositionally biased region" description="Pro residues" evidence="1">
    <location>
        <begin position="537"/>
        <end position="551"/>
    </location>
</feature>
<evidence type="ECO:0000256" key="2">
    <source>
        <dbReference type="SAM" id="Phobius"/>
    </source>
</evidence>
<feature type="region of interest" description="Disordered" evidence="1">
    <location>
        <begin position="645"/>
        <end position="671"/>
    </location>
</feature>
<comment type="caution">
    <text evidence="3">The sequence shown here is derived from an EMBL/GenBank/DDBJ whole genome shotgun (WGS) entry which is preliminary data.</text>
</comment>
<feature type="transmembrane region" description="Helical" evidence="2">
    <location>
        <begin position="62"/>
        <end position="82"/>
    </location>
</feature>
<dbReference type="GeneID" id="39605247"/>
<reference evidence="3 4" key="1">
    <citation type="submission" date="2018-10" db="EMBL/GenBank/DDBJ databases">
        <title>Genome sequence of Verticillium nonalfalfae VnAa140.</title>
        <authorList>
            <person name="Stajich J.E."/>
            <person name="Kasson M.T."/>
        </authorList>
    </citation>
    <scope>NUCLEOTIDE SEQUENCE [LARGE SCALE GENOMIC DNA]</scope>
    <source>
        <strain evidence="3 4">VnAa140</strain>
    </source>
</reference>
<accession>A0A3M9Y0U3</accession>
<protein>
    <submittedName>
        <fullName evidence="3">Uncharacterized protein</fullName>
    </submittedName>
</protein>
<feature type="compositionally biased region" description="Polar residues" evidence="1">
    <location>
        <begin position="587"/>
        <end position="610"/>
    </location>
</feature>
<feature type="region of interest" description="Disordered" evidence="1">
    <location>
        <begin position="275"/>
        <end position="318"/>
    </location>
</feature>
<keyword evidence="4" id="KW-1185">Reference proteome</keyword>
<dbReference type="Proteomes" id="UP000267145">
    <property type="component" value="Unassembled WGS sequence"/>
</dbReference>
<organism evidence="3 4">
    <name type="scientific">Verticillium nonalfalfae</name>
    <dbReference type="NCBI Taxonomy" id="1051616"/>
    <lineage>
        <taxon>Eukaryota</taxon>
        <taxon>Fungi</taxon>
        <taxon>Dikarya</taxon>
        <taxon>Ascomycota</taxon>
        <taxon>Pezizomycotina</taxon>
        <taxon>Sordariomycetes</taxon>
        <taxon>Hypocreomycetidae</taxon>
        <taxon>Glomerellales</taxon>
        <taxon>Plectosphaerellaceae</taxon>
        <taxon>Verticillium</taxon>
    </lineage>
</organism>
<feature type="region of interest" description="Disordered" evidence="1">
    <location>
        <begin position="165"/>
        <end position="260"/>
    </location>
</feature>
<feature type="region of interest" description="Disordered" evidence="1">
    <location>
        <begin position="380"/>
        <end position="633"/>
    </location>
</feature>
<feature type="compositionally biased region" description="Basic and acidic residues" evidence="1">
    <location>
        <begin position="410"/>
        <end position="430"/>
    </location>
</feature>
<evidence type="ECO:0000313" key="3">
    <source>
        <dbReference type="EMBL" id="RNJ53652.1"/>
    </source>
</evidence>
<dbReference type="STRING" id="1051616.A0A3M9Y0U3"/>
<dbReference type="AlphaFoldDB" id="A0A3M9Y0U3"/>
<evidence type="ECO:0000256" key="1">
    <source>
        <dbReference type="SAM" id="MobiDB-lite"/>
    </source>
</evidence>
<dbReference type="EMBL" id="RBVV01000131">
    <property type="protein sequence ID" value="RNJ53652.1"/>
    <property type="molecule type" value="Genomic_DNA"/>
</dbReference>
<feature type="compositionally biased region" description="Polar residues" evidence="1">
    <location>
        <begin position="240"/>
        <end position="255"/>
    </location>
</feature>
<dbReference type="PANTHER" id="PTHR42088">
    <property type="entry name" value="YALI0F10131P"/>
    <property type="match status" value="1"/>
</dbReference>
<dbReference type="PANTHER" id="PTHR42088:SF1">
    <property type="entry name" value="YALI0F10131P"/>
    <property type="match status" value="1"/>
</dbReference>
<feature type="compositionally biased region" description="Basic and acidic residues" evidence="1">
    <location>
        <begin position="464"/>
        <end position="484"/>
    </location>
</feature>
<keyword evidence="2" id="KW-0472">Membrane</keyword>
<keyword evidence="2" id="KW-0812">Transmembrane</keyword>
<feature type="compositionally biased region" description="Polar residues" evidence="1">
    <location>
        <begin position="200"/>
        <end position="224"/>
    </location>
</feature>